<evidence type="ECO:0000259" key="2">
    <source>
        <dbReference type="Pfam" id="PF18912"/>
    </source>
</evidence>
<dbReference type="InterPro" id="IPR000836">
    <property type="entry name" value="PRTase_dom"/>
</dbReference>
<dbReference type="InterPro" id="IPR044005">
    <property type="entry name" value="DZR_2"/>
</dbReference>
<dbReference type="Proteomes" id="UP000618591">
    <property type="component" value="Unassembled WGS sequence"/>
</dbReference>
<dbReference type="PANTHER" id="PTHR47505">
    <property type="entry name" value="DNA UTILIZATION PROTEIN YHGH"/>
    <property type="match status" value="1"/>
</dbReference>
<dbReference type="CDD" id="cd06223">
    <property type="entry name" value="PRTases_typeI"/>
    <property type="match status" value="1"/>
</dbReference>
<evidence type="ECO:0000256" key="1">
    <source>
        <dbReference type="ARBA" id="ARBA00008007"/>
    </source>
</evidence>
<name>A0ABQ1G8H7_9SPHN</name>
<sequence>MPLRRARDKGDVSLWLAPLRYIADFALPPRCPGCGAVTGEDHRFCATCWGSLRFLGPPWCAGCNVPFDYDRGADARCAECLADPPRHAGIRAAVAYGEVARTVVVRLKYGGRTAFAETVGRQMARLMPQAADLLVPVPLHRWRIWSRGFNQSALIAAALTRATGVPNDPLLLRRIKPTPPLRGMGAKARARAVAGVFRVVDPEALLKGKSVVLIDDVHTSGATTDGCVRVLLRAGAARVTILCWTRVLEREDGAGN</sequence>
<organism evidence="3 4">
    <name type="scientific">Sphingomonas psychrolutea</name>
    <dbReference type="NCBI Taxonomy" id="1259676"/>
    <lineage>
        <taxon>Bacteria</taxon>
        <taxon>Pseudomonadati</taxon>
        <taxon>Pseudomonadota</taxon>
        <taxon>Alphaproteobacteria</taxon>
        <taxon>Sphingomonadales</taxon>
        <taxon>Sphingomonadaceae</taxon>
        <taxon>Sphingomonas</taxon>
    </lineage>
</organism>
<evidence type="ECO:0000313" key="4">
    <source>
        <dbReference type="Proteomes" id="UP000618591"/>
    </source>
</evidence>
<dbReference type="EMBL" id="BMDW01000003">
    <property type="protein sequence ID" value="GGA38794.1"/>
    <property type="molecule type" value="Genomic_DNA"/>
</dbReference>
<protein>
    <submittedName>
        <fullName evidence="3">Amidophosphoribosyltransferase</fullName>
    </submittedName>
</protein>
<gene>
    <name evidence="3" type="primary">comF</name>
    <name evidence="3" type="ORF">GCM10011395_06390</name>
</gene>
<reference evidence="4" key="1">
    <citation type="journal article" date="2019" name="Int. J. Syst. Evol. Microbiol.">
        <title>The Global Catalogue of Microorganisms (GCM) 10K type strain sequencing project: providing services to taxonomists for standard genome sequencing and annotation.</title>
        <authorList>
            <consortium name="The Broad Institute Genomics Platform"/>
            <consortium name="The Broad Institute Genome Sequencing Center for Infectious Disease"/>
            <person name="Wu L."/>
            <person name="Ma J."/>
        </authorList>
    </citation>
    <scope>NUCLEOTIDE SEQUENCE [LARGE SCALE GENOMIC DNA]</scope>
    <source>
        <strain evidence="4">CGMCC 1.10106</strain>
    </source>
</reference>
<keyword evidence="4" id="KW-1185">Reference proteome</keyword>
<comment type="similarity">
    <text evidence="1">Belongs to the ComF/GntX family.</text>
</comment>
<dbReference type="PANTHER" id="PTHR47505:SF1">
    <property type="entry name" value="DNA UTILIZATION PROTEIN YHGH"/>
    <property type="match status" value="1"/>
</dbReference>
<evidence type="ECO:0000313" key="3">
    <source>
        <dbReference type="EMBL" id="GGA38794.1"/>
    </source>
</evidence>
<dbReference type="SUPFAM" id="SSF53271">
    <property type="entry name" value="PRTase-like"/>
    <property type="match status" value="1"/>
</dbReference>
<dbReference type="InterPro" id="IPR051910">
    <property type="entry name" value="ComF/GntX_DNA_util-trans"/>
</dbReference>
<accession>A0ABQ1G8H7</accession>
<feature type="domain" description="Double zinc ribbon" evidence="2">
    <location>
        <begin position="23"/>
        <end position="81"/>
    </location>
</feature>
<proteinExistence type="inferred from homology"/>
<dbReference type="InterPro" id="IPR029057">
    <property type="entry name" value="PRTase-like"/>
</dbReference>
<comment type="caution">
    <text evidence="3">The sequence shown here is derived from an EMBL/GenBank/DDBJ whole genome shotgun (WGS) entry which is preliminary data.</text>
</comment>
<dbReference type="Pfam" id="PF18912">
    <property type="entry name" value="DZR_2"/>
    <property type="match status" value="1"/>
</dbReference>
<dbReference type="Gene3D" id="3.40.50.2020">
    <property type="match status" value="1"/>
</dbReference>